<dbReference type="EMBL" id="CP003969">
    <property type="protein sequence ID" value="AGP36541.1"/>
    <property type="molecule type" value="Genomic_DNA"/>
</dbReference>
<gene>
    <name evidence="1" type="ORF">SCE1572_19800</name>
</gene>
<protein>
    <submittedName>
        <fullName evidence="1">Uncharacterized protein</fullName>
    </submittedName>
</protein>
<reference evidence="1 2" key="1">
    <citation type="journal article" date="2013" name="Sci. Rep.">
        <title>Extraordinary expansion of a Sorangium cellulosum genome from an alkaline milieu.</title>
        <authorList>
            <person name="Han K."/>
            <person name="Li Z.F."/>
            <person name="Peng R."/>
            <person name="Zhu L.P."/>
            <person name="Zhou T."/>
            <person name="Wang L.G."/>
            <person name="Li S.G."/>
            <person name="Zhang X.B."/>
            <person name="Hu W."/>
            <person name="Wu Z.H."/>
            <person name="Qin N."/>
            <person name="Li Y.Z."/>
        </authorList>
    </citation>
    <scope>NUCLEOTIDE SEQUENCE [LARGE SCALE GENOMIC DNA]</scope>
    <source>
        <strain evidence="1 2">So0157-2</strain>
    </source>
</reference>
<dbReference type="KEGG" id="scu:SCE1572_19800"/>
<accession>S4XW28</accession>
<evidence type="ECO:0000313" key="1">
    <source>
        <dbReference type="EMBL" id="AGP36541.1"/>
    </source>
</evidence>
<organism evidence="1 2">
    <name type="scientific">Sorangium cellulosum So0157-2</name>
    <dbReference type="NCBI Taxonomy" id="1254432"/>
    <lineage>
        <taxon>Bacteria</taxon>
        <taxon>Pseudomonadati</taxon>
        <taxon>Myxococcota</taxon>
        <taxon>Polyangia</taxon>
        <taxon>Polyangiales</taxon>
        <taxon>Polyangiaceae</taxon>
        <taxon>Sorangium</taxon>
    </lineage>
</organism>
<dbReference type="AlphaFoldDB" id="S4XW28"/>
<name>S4XW28_SORCE</name>
<sequence>MRADRELVQEKVSQDGGLVRIGESASVPGALNAA</sequence>
<dbReference type="Proteomes" id="UP000014803">
    <property type="component" value="Chromosome"/>
</dbReference>
<evidence type="ECO:0000313" key="2">
    <source>
        <dbReference type="Proteomes" id="UP000014803"/>
    </source>
</evidence>
<dbReference type="STRING" id="1254432.SCE1572_19800"/>
<proteinExistence type="predicted"/>
<dbReference type="HOGENOM" id="CLU_3376075_0_0_7"/>